<comment type="caution">
    <text evidence="1">The sequence shown here is derived from an EMBL/GenBank/DDBJ whole genome shotgun (WGS) entry which is preliminary data.</text>
</comment>
<organism evidence="1 2">
    <name type="scientific">Rhodovulum viride</name>
    <dbReference type="NCBI Taxonomy" id="1231134"/>
    <lineage>
        <taxon>Bacteria</taxon>
        <taxon>Pseudomonadati</taxon>
        <taxon>Pseudomonadota</taxon>
        <taxon>Alphaproteobacteria</taxon>
        <taxon>Rhodobacterales</taxon>
        <taxon>Paracoccaceae</taxon>
        <taxon>Rhodovulum</taxon>
    </lineage>
</organism>
<sequence length="772" mass="82674">MASLFGRVAAEIRGLHIKRVIAPAFDAGWYLSHYTDVAQAGVDPLTHYIRYGAQEGRNPRSDFDGVSYLEINPDVRAAGMNPFYHWIRFGRAEGRICGSARDADADGAGSGVVTPPVMDFSGIFTPLDHLPAPVLERLDLAALPDTVLGRGFPYGMRAGPVDFPIVLFRDGGGTVPVERVEQALAMTSGEVHVLGWDGRGRARRSAPANDRVRVWPAEGETALDDLRALLKGLDAELAGFWEVSLSPALSAWLFLEAAMVRDPGLAHVGAALARPDGRLWRSGWRHRAGETTLAEIGRDVHFLDPFQFRLKPSVALDPVFGLARVAPLRAAAAAAAAASRARPTGAPDLVAALAGLAPLLAGDGQPVFATQGCAVVLSESEPAQPPQAAAPEDAGLPAHPGPVEAVVFVDSVPPMPDQDAGSVTASNFIDIFLERGAEVLFYSTTRRAWTDPYALALAARGVVCLADPAVQGYDSACDRIASAGYDRLTFLLTRVYAGGAFVERTRALFPRARLVFNTVDLHGLRELREARRAGSAAREFSAHATFARERDIIQRCDSTILLSEAEIAVLSPTLGHADLRLIPMVNEFRPPRAGFAERTGLMFVGGFGHTPNIDAVEYIIDELWAPIRARAPDMVLKIVGPHFPDRLRARLPEGVEALGFVPDLGAALEEVRLTVAPLRYGAGIKGKIGTSLAHGVPCVATALAAEGMGLVDGRDLLVADGPEAFADAVLRLHDDEVLWTRMSRAGYEFCEARYSRRAVAARLNALLDGVPA</sequence>
<dbReference type="CDD" id="cd03801">
    <property type="entry name" value="GT4_PimA-like"/>
    <property type="match status" value="1"/>
</dbReference>
<dbReference type="Proteomes" id="UP000248659">
    <property type="component" value="Unassembled WGS sequence"/>
</dbReference>
<name>A0ABX9DEG8_9RHOB</name>
<dbReference type="PANTHER" id="PTHR12526:SF600">
    <property type="entry name" value="GLYCOSYL TRANSFERASE GROUP 1"/>
    <property type="match status" value="1"/>
</dbReference>
<evidence type="ECO:0000313" key="2">
    <source>
        <dbReference type="Proteomes" id="UP000248659"/>
    </source>
</evidence>
<evidence type="ECO:0008006" key="3">
    <source>
        <dbReference type="Google" id="ProtNLM"/>
    </source>
</evidence>
<protein>
    <recommendedName>
        <fullName evidence="3">Glycosyltransferase involved in cell wall biosynthesis</fullName>
    </recommendedName>
</protein>
<dbReference type="SUPFAM" id="SSF53756">
    <property type="entry name" value="UDP-Glycosyltransferase/glycogen phosphorylase"/>
    <property type="match status" value="1"/>
</dbReference>
<proteinExistence type="predicted"/>
<gene>
    <name evidence="1" type="ORF">BYZ73_13290</name>
</gene>
<dbReference type="Gene3D" id="3.40.50.2000">
    <property type="entry name" value="Glycogen Phosphorylase B"/>
    <property type="match status" value="1"/>
</dbReference>
<evidence type="ECO:0000313" key="1">
    <source>
        <dbReference type="EMBL" id="RAP40742.1"/>
    </source>
</evidence>
<dbReference type="PANTHER" id="PTHR12526">
    <property type="entry name" value="GLYCOSYLTRANSFERASE"/>
    <property type="match status" value="1"/>
</dbReference>
<dbReference type="RefSeq" id="WP_112316325.1">
    <property type="nucleotide sequence ID" value="NZ_MUAV01000015.1"/>
</dbReference>
<reference evidence="1 2" key="1">
    <citation type="submission" date="2017-01" db="EMBL/GenBank/DDBJ databases">
        <title>Genome sequence of Rhodovulum viride JA756.</title>
        <authorList>
            <person name="Lakshmi K.V."/>
            <person name="Tushar L.D."/>
            <person name="Sasikala C."/>
            <person name="Venkataramana C."/>
        </authorList>
    </citation>
    <scope>NUCLEOTIDE SEQUENCE [LARGE SCALE GENOMIC DNA]</scope>
    <source>
        <strain evidence="1 2">JA756</strain>
    </source>
</reference>
<accession>A0ABX9DEG8</accession>
<dbReference type="Pfam" id="PF13692">
    <property type="entry name" value="Glyco_trans_1_4"/>
    <property type="match status" value="1"/>
</dbReference>
<dbReference type="EMBL" id="MUAV01000015">
    <property type="protein sequence ID" value="RAP40742.1"/>
    <property type="molecule type" value="Genomic_DNA"/>
</dbReference>
<keyword evidence="2" id="KW-1185">Reference proteome</keyword>